<reference evidence="9" key="2">
    <citation type="journal article" date="2015" name="Gigascience">
        <title>Reconstructing a comprehensive transcriptome assembly of a white-pupal translocated strain of the pest fruit fly Bactrocera cucurbitae.</title>
        <authorList>
            <person name="Sim S.B."/>
            <person name="Calla B."/>
            <person name="Hall B."/>
            <person name="DeRego T."/>
            <person name="Geib S.M."/>
        </authorList>
    </citation>
    <scope>NUCLEOTIDE SEQUENCE</scope>
</reference>
<dbReference type="InterPro" id="IPR036236">
    <property type="entry name" value="Znf_C2H2_sf"/>
</dbReference>
<feature type="domain" description="C2H2-type" evidence="7">
    <location>
        <begin position="318"/>
        <end position="345"/>
    </location>
</feature>
<feature type="domain" description="C2H2-type" evidence="7">
    <location>
        <begin position="347"/>
        <end position="370"/>
    </location>
</feature>
<dbReference type="SUPFAM" id="SSF57716">
    <property type="entry name" value="Glucocorticoid receptor-like (DNA-binding domain)"/>
    <property type="match status" value="1"/>
</dbReference>
<keyword evidence="4 6" id="KW-0862">Zinc</keyword>
<feature type="binding site" evidence="6">
    <location>
        <position position="24"/>
    </location>
    <ligand>
        <name>Zn(2+)</name>
        <dbReference type="ChEBI" id="CHEBI:29105"/>
    </ligand>
</feature>
<evidence type="ECO:0000313" key="9">
    <source>
        <dbReference type="EMBL" id="JAC96756.1"/>
    </source>
</evidence>
<sequence>MQSGEVANSTSITSLDFVDLSDYCRLCLQIPEDSQLLDLQLIYDEEEQLSYYDCFIICTQIDLHAGGINAPHQLCKSCGLELQVAYDFHKKVQESKKFLLQFQKSHITDGEALDTTMTKDGTQQETDILIEDLEQKTSDDTEVAEPIQLENESIDNEIATAEEENIEQLEAPIEYEELEEHIEMEEYQSVDELMDDDAETVQIRIDDDEYVIQKLNLSADTNTEALIEPLHKSTDLPKTTHKKSQIQNKVKHKFDGENVDSAGTDGDLTNDEINIMKSNEEYLQNNKTAITESKSDVNYVVISKKGDIQPRRRYSGKYSCEYCQKVFKNRSRMLTHRRSHEPDRPKYECEECGRLYATKQAKDVHVRSYHNRNGLKCPICDKVFVINKLLEVHMRYHTGDFPYVCDICGQKFAQMCHLNTHKNVKHNSVRFSCEHPGCGKYFTSSASLRNHEFSHGTMPFECAYCKRGYPAKAKLKVHIRQKHDIEVSLEQMEEMRKFHVMRSKLNLVKISK</sequence>
<dbReference type="InterPro" id="IPR013087">
    <property type="entry name" value="Znf_C2H2_type"/>
</dbReference>
<evidence type="ECO:0000256" key="1">
    <source>
        <dbReference type="ARBA" id="ARBA00022723"/>
    </source>
</evidence>
<feature type="domain" description="C2H2-type" evidence="7">
    <location>
        <begin position="375"/>
        <end position="402"/>
    </location>
</feature>
<dbReference type="GO" id="GO:0000981">
    <property type="term" value="F:DNA-binding transcription factor activity, RNA polymerase II-specific"/>
    <property type="evidence" value="ECO:0007669"/>
    <property type="project" value="TreeGrafter"/>
</dbReference>
<dbReference type="PROSITE" id="PS51915">
    <property type="entry name" value="ZAD"/>
    <property type="match status" value="1"/>
</dbReference>
<dbReference type="SMART" id="SM00868">
    <property type="entry name" value="zf-AD"/>
    <property type="match status" value="1"/>
</dbReference>
<dbReference type="PROSITE" id="PS50157">
    <property type="entry name" value="ZINC_FINGER_C2H2_2"/>
    <property type="match status" value="6"/>
</dbReference>
<dbReference type="InterPro" id="IPR050717">
    <property type="entry name" value="C2H2-ZF_Transcription_Reg"/>
</dbReference>
<dbReference type="InterPro" id="IPR012934">
    <property type="entry name" value="Znf_AD"/>
</dbReference>
<protein>
    <submittedName>
        <fullName evidence="9">Krueppel homologous protein 1</fullName>
    </submittedName>
</protein>
<dbReference type="AlphaFoldDB" id="A0A0A1WCZ8"/>
<feature type="domain" description="ZAD" evidence="8">
    <location>
        <begin position="22"/>
        <end position="102"/>
    </location>
</feature>
<evidence type="ECO:0000256" key="4">
    <source>
        <dbReference type="ARBA" id="ARBA00022833"/>
    </source>
</evidence>
<gene>
    <name evidence="9" type="primary">Kr-h1_1</name>
    <name evidence="9" type="ORF">g.19700</name>
</gene>
<accession>A0A0A1WCZ8</accession>
<dbReference type="PANTHER" id="PTHR14196">
    <property type="entry name" value="ODD-SKIPPED - RELATED"/>
    <property type="match status" value="1"/>
</dbReference>
<keyword evidence="1 6" id="KW-0479">Metal-binding</keyword>
<feature type="domain" description="C2H2-type" evidence="7">
    <location>
        <begin position="431"/>
        <end position="455"/>
    </location>
</feature>
<evidence type="ECO:0000256" key="6">
    <source>
        <dbReference type="PROSITE-ProRule" id="PRU01263"/>
    </source>
</evidence>
<dbReference type="GO" id="GO:0008270">
    <property type="term" value="F:zinc ion binding"/>
    <property type="evidence" value="ECO:0007669"/>
    <property type="project" value="UniProtKB-UniRule"/>
</dbReference>
<feature type="binding site" evidence="6">
    <location>
        <position position="75"/>
    </location>
    <ligand>
        <name>Zn(2+)</name>
        <dbReference type="ChEBI" id="CHEBI:29105"/>
    </ligand>
</feature>
<keyword evidence="3 5" id="KW-0863">Zinc-finger</keyword>
<dbReference type="Gene3D" id="3.30.160.60">
    <property type="entry name" value="Classic Zinc Finger"/>
    <property type="match status" value="4"/>
</dbReference>
<dbReference type="Pfam" id="PF00096">
    <property type="entry name" value="zf-C2H2"/>
    <property type="match status" value="4"/>
</dbReference>
<evidence type="ECO:0000256" key="5">
    <source>
        <dbReference type="PROSITE-ProRule" id="PRU00042"/>
    </source>
</evidence>
<dbReference type="SUPFAM" id="SSF57667">
    <property type="entry name" value="beta-beta-alpha zinc fingers"/>
    <property type="match status" value="4"/>
</dbReference>
<dbReference type="PROSITE" id="PS00028">
    <property type="entry name" value="ZINC_FINGER_C2H2_1"/>
    <property type="match status" value="5"/>
</dbReference>
<dbReference type="SMART" id="SM00355">
    <property type="entry name" value="ZnF_C2H2"/>
    <property type="match status" value="6"/>
</dbReference>
<evidence type="ECO:0000256" key="3">
    <source>
        <dbReference type="ARBA" id="ARBA00022771"/>
    </source>
</evidence>
<feature type="binding site" evidence="6">
    <location>
        <position position="78"/>
    </location>
    <ligand>
        <name>Zn(2+)</name>
        <dbReference type="ChEBI" id="CHEBI:29105"/>
    </ligand>
</feature>
<keyword evidence="2" id="KW-0677">Repeat</keyword>
<feature type="domain" description="C2H2-type" evidence="7">
    <location>
        <begin position="460"/>
        <end position="488"/>
    </location>
</feature>
<evidence type="ECO:0000259" key="7">
    <source>
        <dbReference type="PROSITE" id="PS50157"/>
    </source>
</evidence>
<feature type="binding site" evidence="6">
    <location>
        <position position="27"/>
    </location>
    <ligand>
        <name>Zn(2+)</name>
        <dbReference type="ChEBI" id="CHEBI:29105"/>
    </ligand>
</feature>
<reference evidence="9" key="1">
    <citation type="submission" date="2014-11" db="EMBL/GenBank/DDBJ databases">
        <authorList>
            <person name="Geib S."/>
        </authorList>
    </citation>
    <scope>NUCLEOTIDE SEQUENCE</scope>
</reference>
<dbReference type="EMBL" id="GBXI01017535">
    <property type="protein sequence ID" value="JAC96756.1"/>
    <property type="molecule type" value="Transcribed_RNA"/>
</dbReference>
<evidence type="ECO:0000256" key="2">
    <source>
        <dbReference type="ARBA" id="ARBA00022737"/>
    </source>
</evidence>
<dbReference type="GO" id="GO:0000977">
    <property type="term" value="F:RNA polymerase II transcription regulatory region sequence-specific DNA binding"/>
    <property type="evidence" value="ECO:0007669"/>
    <property type="project" value="TreeGrafter"/>
</dbReference>
<organism evidence="9">
    <name type="scientific">Zeugodacus cucurbitae</name>
    <name type="common">Melon fruit fly</name>
    <name type="synonym">Bactrocera cucurbitae</name>
    <dbReference type="NCBI Taxonomy" id="28588"/>
    <lineage>
        <taxon>Eukaryota</taxon>
        <taxon>Metazoa</taxon>
        <taxon>Ecdysozoa</taxon>
        <taxon>Arthropoda</taxon>
        <taxon>Hexapoda</taxon>
        <taxon>Insecta</taxon>
        <taxon>Pterygota</taxon>
        <taxon>Neoptera</taxon>
        <taxon>Endopterygota</taxon>
        <taxon>Diptera</taxon>
        <taxon>Brachycera</taxon>
        <taxon>Muscomorpha</taxon>
        <taxon>Tephritoidea</taxon>
        <taxon>Tephritidae</taxon>
        <taxon>Zeugodacus</taxon>
        <taxon>Zeugodacus</taxon>
    </lineage>
</organism>
<evidence type="ECO:0000259" key="8">
    <source>
        <dbReference type="PROSITE" id="PS51915"/>
    </source>
</evidence>
<dbReference type="Pfam" id="PF07776">
    <property type="entry name" value="zf-AD"/>
    <property type="match status" value="1"/>
</dbReference>
<proteinExistence type="predicted"/>
<dbReference type="GO" id="GO:0005634">
    <property type="term" value="C:nucleus"/>
    <property type="evidence" value="ECO:0007669"/>
    <property type="project" value="InterPro"/>
</dbReference>
<name>A0A0A1WCZ8_ZEUCU</name>
<dbReference type="PANTHER" id="PTHR14196:SF12">
    <property type="entry name" value="ZINC FINGER PROTEIN 208-LIKE"/>
    <property type="match status" value="1"/>
</dbReference>
<feature type="domain" description="C2H2-type" evidence="7">
    <location>
        <begin position="403"/>
        <end position="431"/>
    </location>
</feature>